<feature type="signal peptide" evidence="1">
    <location>
        <begin position="1"/>
        <end position="19"/>
    </location>
</feature>
<feature type="chain" id="PRO_5038032208" evidence="1">
    <location>
        <begin position="20"/>
        <end position="115"/>
    </location>
</feature>
<evidence type="ECO:0000256" key="1">
    <source>
        <dbReference type="SAM" id="SignalP"/>
    </source>
</evidence>
<organism evidence="2 3">
    <name type="scientific">Globodera rostochiensis</name>
    <name type="common">Golden nematode worm</name>
    <name type="synonym">Heterodera rostochiensis</name>
    <dbReference type="NCBI Taxonomy" id="31243"/>
    <lineage>
        <taxon>Eukaryota</taxon>
        <taxon>Metazoa</taxon>
        <taxon>Ecdysozoa</taxon>
        <taxon>Nematoda</taxon>
        <taxon>Chromadorea</taxon>
        <taxon>Rhabditida</taxon>
        <taxon>Tylenchina</taxon>
        <taxon>Tylenchomorpha</taxon>
        <taxon>Tylenchoidea</taxon>
        <taxon>Heteroderidae</taxon>
        <taxon>Heteroderinae</taxon>
        <taxon>Globodera</taxon>
    </lineage>
</organism>
<dbReference type="AlphaFoldDB" id="A0A914I7R6"/>
<proteinExistence type="predicted"/>
<keyword evidence="2" id="KW-1185">Reference proteome</keyword>
<dbReference type="WBParaSite" id="Gr19_v10_g8071.t1">
    <property type="protein sequence ID" value="Gr19_v10_g8071.t1"/>
    <property type="gene ID" value="Gr19_v10_g8071"/>
</dbReference>
<sequence>MYPNIQALILIIYIARTHATTQKSTYSLRIRERTKALDVLYKITDKCAKLEEFLGDSVLYALTKMTSDPTLQKILHVNADGLYLHIFSKGERLFFLRLKEEEKKIEEVYGTPRLI</sequence>
<keyword evidence="1" id="KW-0732">Signal</keyword>
<evidence type="ECO:0000313" key="2">
    <source>
        <dbReference type="Proteomes" id="UP000887572"/>
    </source>
</evidence>
<reference evidence="3" key="1">
    <citation type="submission" date="2022-11" db="UniProtKB">
        <authorList>
            <consortium name="WormBaseParasite"/>
        </authorList>
    </citation>
    <scope>IDENTIFICATION</scope>
</reference>
<evidence type="ECO:0000313" key="3">
    <source>
        <dbReference type="WBParaSite" id="Gr19_v10_g8071.t1"/>
    </source>
</evidence>
<protein>
    <submittedName>
        <fullName evidence="3">Uncharacterized protein</fullName>
    </submittedName>
</protein>
<dbReference type="Proteomes" id="UP000887572">
    <property type="component" value="Unplaced"/>
</dbReference>
<accession>A0A914I7R6</accession>
<name>A0A914I7R6_GLORO</name>